<proteinExistence type="predicted"/>
<dbReference type="RefSeq" id="WP_382423001.1">
    <property type="nucleotide sequence ID" value="NZ_JBHSCW010000007.1"/>
</dbReference>
<protein>
    <submittedName>
        <fullName evidence="5">YHS domain-containing (Seleno)protein</fullName>
    </submittedName>
</protein>
<dbReference type="EMBL" id="JBHSCW010000007">
    <property type="protein sequence ID" value="MFC4352647.1"/>
    <property type="molecule type" value="Genomic_DNA"/>
</dbReference>
<accession>A0ABV8UPI6</accession>
<dbReference type="Gene3D" id="3.40.50.300">
    <property type="entry name" value="P-loop containing nucleotide triphosphate hydrolases"/>
    <property type="match status" value="1"/>
</dbReference>
<dbReference type="InterPro" id="IPR027417">
    <property type="entry name" value="P-loop_NTPase"/>
</dbReference>
<feature type="repeat" description="TPR" evidence="1">
    <location>
        <begin position="1289"/>
        <end position="1322"/>
    </location>
</feature>
<evidence type="ECO:0000313" key="5">
    <source>
        <dbReference type="EMBL" id="MFC4352647.1"/>
    </source>
</evidence>
<evidence type="ECO:0000256" key="1">
    <source>
        <dbReference type="PROSITE-ProRule" id="PRU00339"/>
    </source>
</evidence>
<dbReference type="InterPro" id="IPR011990">
    <property type="entry name" value="TPR-like_helical_dom_sf"/>
</dbReference>
<keyword evidence="3" id="KW-0812">Transmembrane</keyword>
<feature type="domain" description="Novel STAND NTPase 1" evidence="4">
    <location>
        <begin position="8"/>
        <end position="432"/>
    </location>
</feature>
<dbReference type="Pfam" id="PF20703">
    <property type="entry name" value="nSTAND1"/>
    <property type="match status" value="1"/>
</dbReference>
<keyword evidence="1" id="KW-0802">TPR repeat</keyword>
<comment type="caution">
    <text evidence="5">The sequence shown here is derived from an EMBL/GenBank/DDBJ whole genome shotgun (WGS) entry which is preliminary data.</text>
</comment>
<dbReference type="PANTHER" id="PTHR12558:SF13">
    <property type="entry name" value="CELL DIVISION CYCLE PROTEIN 27 HOMOLOG"/>
    <property type="match status" value="1"/>
</dbReference>
<organism evidence="5 6">
    <name type="scientific">Fodinicurvata halophila</name>
    <dbReference type="NCBI Taxonomy" id="1419723"/>
    <lineage>
        <taxon>Bacteria</taxon>
        <taxon>Pseudomonadati</taxon>
        <taxon>Pseudomonadota</taxon>
        <taxon>Alphaproteobacteria</taxon>
        <taxon>Rhodospirillales</taxon>
        <taxon>Rhodovibrionaceae</taxon>
        <taxon>Fodinicurvata</taxon>
    </lineage>
</organism>
<dbReference type="PROSITE" id="PS50005">
    <property type="entry name" value="TPR"/>
    <property type="match status" value="1"/>
</dbReference>
<keyword evidence="2" id="KW-0175">Coiled coil</keyword>
<reference evidence="6" key="1">
    <citation type="journal article" date="2019" name="Int. J. Syst. Evol. Microbiol.">
        <title>The Global Catalogue of Microorganisms (GCM) 10K type strain sequencing project: providing services to taxonomists for standard genome sequencing and annotation.</title>
        <authorList>
            <consortium name="The Broad Institute Genomics Platform"/>
            <consortium name="The Broad Institute Genome Sequencing Center for Infectious Disease"/>
            <person name="Wu L."/>
            <person name="Ma J."/>
        </authorList>
    </citation>
    <scope>NUCLEOTIDE SEQUENCE [LARGE SCALE GENOMIC DNA]</scope>
    <source>
        <strain evidence="6">CECT 8472</strain>
    </source>
</reference>
<dbReference type="SUPFAM" id="SSF48452">
    <property type="entry name" value="TPR-like"/>
    <property type="match status" value="1"/>
</dbReference>
<keyword evidence="6" id="KW-1185">Reference proteome</keyword>
<dbReference type="InterPro" id="IPR049052">
    <property type="entry name" value="nSTAND1"/>
</dbReference>
<dbReference type="SUPFAM" id="SSF52540">
    <property type="entry name" value="P-loop containing nucleoside triphosphate hydrolases"/>
    <property type="match status" value="1"/>
</dbReference>
<name>A0ABV8UPI6_9PROT</name>
<dbReference type="SMART" id="SM00028">
    <property type="entry name" value="TPR"/>
    <property type="match status" value="4"/>
</dbReference>
<evidence type="ECO:0000256" key="2">
    <source>
        <dbReference type="SAM" id="Coils"/>
    </source>
</evidence>
<feature type="transmembrane region" description="Helical" evidence="3">
    <location>
        <begin position="502"/>
        <end position="520"/>
    </location>
</feature>
<dbReference type="Proteomes" id="UP001595799">
    <property type="component" value="Unassembled WGS sequence"/>
</dbReference>
<evidence type="ECO:0000259" key="4">
    <source>
        <dbReference type="Pfam" id="PF20703"/>
    </source>
</evidence>
<gene>
    <name evidence="5" type="ORF">ACFOW6_13935</name>
</gene>
<dbReference type="Gene3D" id="1.25.40.10">
    <property type="entry name" value="Tetratricopeptide repeat domain"/>
    <property type="match status" value="2"/>
</dbReference>
<dbReference type="PANTHER" id="PTHR12558">
    <property type="entry name" value="CELL DIVISION CYCLE 16,23,27"/>
    <property type="match status" value="1"/>
</dbReference>
<sequence>MTQDTRSPYPGLRSYESDESDLFFGREGCVDDMLEKLSTTRFLAVLGTSGSGKSSLVRTGLLDALELGFLPGRTSEWVVADMHPGDRPMHNLARTLVELDGVEHNDIELSLMRSFVNRGPRSLMQWCDDFGLKDDQNLLLIVDQFEELFRYRDYAGREEAEAFVALLLESARSDPRIHIVITMRSEFLGACAMMPGLAEQINTGLYLTRRMNRGECEQAIEGPSHVLGFEVEPRLVSEILNDMASLAPWDRDDALTSLEQLSRRADQLPLMQHVLNRLYERARSAGGPIVLTFEDYKVIGRLRGAIDAHAEEILSSLDEEARAAAEPVFRALVTGTNLSNALREPRRFRELVEVAGGNAAATTRLIDAFRAQGCSFLRPPPGVPLEPETIVDLGHESLIRQWSKLGHWLTKEARDAATWSRIVTAQSAWAQGEGDLLSGLDLANAQSWWSGAAPTEAWASRHGGDFGDVRAFLEESSAADALEKSRIADNERRRLRRLRARASAYLVMALISFGAAFYGWNASIDEREARQAAEAANTFAITASETFLIDMTERLRRSFGVRPDDVQSLLDEGTAFLDQLDTRMPGDPNLRRARAKLLLEYAGFAADQGDVDGSVAYLADARALFEGQDMTPEDALVMVELDVLASSNMRVDGQYDDSLSYALQAKELMEVHGAGMTEADRIYGTTMHLRAQGLPLVELERYDEAEDAARSCIDVSRAALDDRRVLSERATCATIIVWARVSSNEERPPDDLVAELRAYVDALSEEERDLSDWIDWFNFSGIVAHGEYLADDYTEAMRILEEAYERSGSLLAAAPFNGRLRERHAAVGSNLAWYHDAYGDFEKALAISLETVAALEALGTALTTNFRFAESYRDKLSDTYAWVTGIEGWTQNPETLAIAEELVGKWYRHTQVMFEAGMELCEMCRLDPATFLSQVAEYQLQAGDPGAAATLFQVYDELKEATDGLTRETVTEEEVIAARRALFWAATNLPGGATDRAAFDDPAQAIGTFEATTERLETYLAANPEAREVAFTAALAYSELAKLYDQAGRAAEAERAVRRGVELEGFDAISLLLNWAEKGDGPIAQDPDLAEEMASLLAAREWTPRNDVHVMLDELWMEGFEEKAGTLFVRDVPVGEGSIVDRILAEEALKGRQVSDASVARLREWEQEAEEAEVTFVQYYSRTIRNEATDDPNGAAEIEFRLRQLAEAGDAYNAAVLIYRQQNILNRNGELTEALSTLLRNRTENGYSSLMSFMIEVGTLLSRELPNEAILVFNAILENVDIFQVGEQVQILTYRAGLHGMAGNHDEALSDYMLALSLEPDNYQLLNNVGYSLTEQNNMLPIAISLLERSVSLEPEDSGSRHLAMDSLGWAYVRNGQIERGLELIKEAFVVGDDDLAEIMYHVAEAHRRLREDDKAVAAYLQAREYQGSTEVMAAIEEGLNRLGYFPDFTPEEIEHVRAIHAANGDMEPHPGIAVDPVGVALRGYDTVALYETGKLVRGDPRYWSIHDSAIWLFATRGSKETFDADPERSAPAFGGHCGYCMVSSESKVPGDPAHWTLDDGRLYLHSSQIDATHWSSSPDANAAQARSVWGRFKDVPARETAPSHVASLLGSLSVSTAISVEDAHVTFATETEVAGIRAALNALNGPPAPERISTDRSSVAIGGYDTVAYFTEGAARRGSFDHWAIWSGAIWLFESKVNRLRFENNPEEFAPLFGGYCAYCVATGSKTHGDPRYWIIIDGQLALGASSDLRESWSREHAEAYQAAKTNWVSIAETSVPEVGRPSRYVPTVAAIRRAADVHSVEW</sequence>
<evidence type="ECO:0000313" key="6">
    <source>
        <dbReference type="Proteomes" id="UP001595799"/>
    </source>
</evidence>
<dbReference type="InterPro" id="IPR019734">
    <property type="entry name" value="TPR_rpt"/>
</dbReference>
<evidence type="ECO:0000256" key="3">
    <source>
        <dbReference type="SAM" id="Phobius"/>
    </source>
</evidence>
<dbReference type="NCBIfam" id="NF041384">
    <property type="entry name" value="YHS_seleno_dom"/>
    <property type="match status" value="2"/>
</dbReference>
<keyword evidence="3" id="KW-1133">Transmembrane helix</keyword>
<feature type="coiled-coil region" evidence="2">
    <location>
        <begin position="1155"/>
        <end position="1182"/>
    </location>
</feature>
<keyword evidence="3" id="KW-0472">Membrane</keyword>